<organism evidence="1 2">
    <name type="scientific">Intoshia linei</name>
    <dbReference type="NCBI Taxonomy" id="1819745"/>
    <lineage>
        <taxon>Eukaryota</taxon>
        <taxon>Metazoa</taxon>
        <taxon>Spiralia</taxon>
        <taxon>Lophotrochozoa</taxon>
        <taxon>Mesozoa</taxon>
        <taxon>Orthonectida</taxon>
        <taxon>Rhopaluridae</taxon>
        <taxon>Intoshia</taxon>
    </lineage>
</organism>
<proteinExistence type="predicted"/>
<comment type="caution">
    <text evidence="1">The sequence shown here is derived from an EMBL/GenBank/DDBJ whole genome shotgun (WGS) entry which is preliminary data.</text>
</comment>
<gene>
    <name evidence="1" type="ORF">A3Q56_00362</name>
</gene>
<accession>A0A177BE70</accession>
<keyword evidence="2" id="KW-1185">Reference proteome</keyword>
<dbReference type="EMBL" id="LWCA01000018">
    <property type="protein sequence ID" value="OAF71864.1"/>
    <property type="molecule type" value="Genomic_DNA"/>
</dbReference>
<evidence type="ECO:0000313" key="2">
    <source>
        <dbReference type="Proteomes" id="UP000078046"/>
    </source>
</evidence>
<dbReference type="Proteomes" id="UP000078046">
    <property type="component" value="Unassembled WGS sequence"/>
</dbReference>
<sequence length="247" mass="30326">MHNPTKVISIHEFIKCHAEVLKLKRNEKNEKITELEEKISTYKFMTTHCKKKEWQWYHKIKYYYLEYLKSVEIYNIGEVFMCYMKTKWIYYQLEALENEISYFEHENETYLEMSIFTNFFKTFMSYLIVQLNLRHAKLYVKKFYALRYAAGNVLSYQTLINLQHLKDQFLFECLWREYEENVNDGTFDLTNLVTLVITFLDYKRIYPKNLADIYPHDVIILKKTDTMHSFLEEYIKCFKEFVKFLVK</sequence>
<protein>
    <submittedName>
        <fullName evidence="1">Uncharacterized protein</fullName>
    </submittedName>
</protein>
<reference evidence="1 2" key="1">
    <citation type="submission" date="2016-04" db="EMBL/GenBank/DDBJ databases">
        <title>The genome of Intoshia linei affirms orthonectids as highly simplified spiralians.</title>
        <authorList>
            <person name="Mikhailov K.V."/>
            <person name="Slusarev G.S."/>
            <person name="Nikitin M.A."/>
            <person name="Logacheva M.D."/>
            <person name="Penin A."/>
            <person name="Aleoshin V."/>
            <person name="Panchin Y.V."/>
        </authorList>
    </citation>
    <scope>NUCLEOTIDE SEQUENCE [LARGE SCALE GENOMIC DNA]</scope>
    <source>
        <strain evidence="1">Intl2013</strain>
        <tissue evidence="1">Whole animal</tissue>
    </source>
</reference>
<name>A0A177BE70_9BILA</name>
<evidence type="ECO:0000313" key="1">
    <source>
        <dbReference type="EMBL" id="OAF71864.1"/>
    </source>
</evidence>
<dbReference type="AlphaFoldDB" id="A0A177BE70"/>